<dbReference type="CDD" id="cd00093">
    <property type="entry name" value="HTH_XRE"/>
    <property type="match status" value="1"/>
</dbReference>
<dbReference type="InterPro" id="IPR010982">
    <property type="entry name" value="Lambda_DNA-bd_dom_sf"/>
</dbReference>
<feature type="domain" description="HTH cro/C1-type" evidence="2">
    <location>
        <begin position="14"/>
        <end position="69"/>
    </location>
</feature>
<evidence type="ECO:0000313" key="3">
    <source>
        <dbReference type="EMBL" id="MBB5927090.1"/>
    </source>
</evidence>
<comment type="caution">
    <text evidence="3">The sequence shown here is derived from an EMBL/GenBank/DDBJ whole genome shotgun (WGS) entry which is preliminary data.</text>
</comment>
<dbReference type="SMART" id="SM00530">
    <property type="entry name" value="HTH_XRE"/>
    <property type="match status" value="1"/>
</dbReference>
<reference evidence="3 4" key="1">
    <citation type="submission" date="2020-08" db="EMBL/GenBank/DDBJ databases">
        <title>Genomic Encyclopedia of Type Strains, Phase III (KMG-III): the genomes of soil and plant-associated and newly described type strains.</title>
        <authorList>
            <person name="Whitman W."/>
        </authorList>
    </citation>
    <scope>NUCLEOTIDE SEQUENCE [LARGE SCALE GENOMIC DNA]</scope>
    <source>
        <strain evidence="3 4">CECT 3313</strain>
    </source>
</reference>
<feature type="compositionally biased region" description="Basic and acidic residues" evidence="1">
    <location>
        <begin position="82"/>
        <end position="98"/>
    </location>
</feature>
<feature type="compositionally biased region" description="Low complexity" evidence="1">
    <location>
        <begin position="231"/>
        <end position="279"/>
    </location>
</feature>
<dbReference type="Pfam" id="PF13560">
    <property type="entry name" value="HTH_31"/>
    <property type="match status" value="1"/>
</dbReference>
<evidence type="ECO:0000313" key="4">
    <source>
        <dbReference type="Proteomes" id="UP000585836"/>
    </source>
</evidence>
<dbReference type="PROSITE" id="PS50943">
    <property type="entry name" value="HTH_CROC1"/>
    <property type="match status" value="1"/>
</dbReference>
<evidence type="ECO:0000259" key="2">
    <source>
        <dbReference type="PROSITE" id="PS50943"/>
    </source>
</evidence>
<feature type="compositionally biased region" description="Low complexity" evidence="1">
    <location>
        <begin position="212"/>
        <end position="224"/>
    </location>
</feature>
<feature type="compositionally biased region" description="Pro residues" evidence="1">
    <location>
        <begin position="123"/>
        <end position="135"/>
    </location>
</feature>
<feature type="region of interest" description="Disordered" evidence="1">
    <location>
        <begin position="197"/>
        <end position="283"/>
    </location>
</feature>
<proteinExistence type="predicted"/>
<name>A0A7W9UQ65_9ACTN</name>
<dbReference type="RefSeq" id="WP_184964402.1">
    <property type="nucleotide sequence ID" value="NZ_BAAAWF010000005.1"/>
</dbReference>
<accession>A0A7W9UQ65</accession>
<dbReference type="InterPro" id="IPR001387">
    <property type="entry name" value="Cro/C1-type_HTH"/>
</dbReference>
<evidence type="ECO:0000256" key="1">
    <source>
        <dbReference type="SAM" id="MobiDB-lite"/>
    </source>
</evidence>
<feature type="compositionally biased region" description="Low complexity" evidence="1">
    <location>
        <begin position="99"/>
        <end position="122"/>
    </location>
</feature>
<feature type="compositionally biased region" description="Low complexity" evidence="1">
    <location>
        <begin position="153"/>
        <end position="162"/>
    </location>
</feature>
<gene>
    <name evidence="3" type="ORF">FHS34_002548</name>
</gene>
<feature type="region of interest" description="Disordered" evidence="1">
    <location>
        <begin position="82"/>
        <end position="170"/>
    </location>
</feature>
<dbReference type="AlphaFoldDB" id="A0A7W9UQ65"/>
<sequence length="479" mass="49763">MDEGTSESAFAALLRELKDRSGLSYGTLAKRLHMSTSTLHRYCNGDAVPTDYAPVERLARLCRATPEELVELHRRWVLADAGRGRKGQEPARAVREPAVEAGVPEPAAGQETGPVSAAVPAAAPEPEPQPEPEAGPKPQQEQEQEQEQEHEQAAASEPASASVRDKAAGPWRRRRTVLLAALAVTALLGGVTAALSLPSSGDGTQDVGAKGGTASAGTAARGGAPVTPTAGSPTPRRSATRSASASPTAEPSASAAGSGAPAATPSRAPAGGATSAAPPLTVNTHPYSWEDPCSQHYLIDRPPAEVSPPPLEQDAPAWVDVHRAVSAGDQFVTFTVQGTGPETVVLEGLSVRMAGKRSPLQWNDYAMGYPGVGCGGGVPTHSFSVALDAMRPAPVPAAGSRNFPFKVSQSEPEVFHITADASAYDVSWNLELQWSSGTRHGTLLIDDAGRPFRTSGNNGRPAYAFPLGGEKWQPASDTN</sequence>
<organism evidence="3 4">
    <name type="scientific">Streptomyces echinatus</name>
    <dbReference type="NCBI Taxonomy" id="67293"/>
    <lineage>
        <taxon>Bacteria</taxon>
        <taxon>Bacillati</taxon>
        <taxon>Actinomycetota</taxon>
        <taxon>Actinomycetes</taxon>
        <taxon>Kitasatosporales</taxon>
        <taxon>Streptomycetaceae</taxon>
        <taxon>Streptomyces</taxon>
    </lineage>
</organism>
<dbReference type="SUPFAM" id="SSF47413">
    <property type="entry name" value="lambda repressor-like DNA-binding domains"/>
    <property type="match status" value="1"/>
</dbReference>
<keyword evidence="4" id="KW-1185">Reference proteome</keyword>
<dbReference type="EMBL" id="JACHJK010000004">
    <property type="protein sequence ID" value="MBB5927090.1"/>
    <property type="molecule type" value="Genomic_DNA"/>
</dbReference>
<feature type="region of interest" description="Disordered" evidence="1">
    <location>
        <begin position="455"/>
        <end position="479"/>
    </location>
</feature>
<dbReference type="Gene3D" id="1.10.260.40">
    <property type="entry name" value="lambda repressor-like DNA-binding domains"/>
    <property type="match status" value="1"/>
</dbReference>
<protein>
    <submittedName>
        <fullName evidence="3">Transcriptional regulator with XRE-family HTH domain</fullName>
    </submittedName>
</protein>
<dbReference type="Proteomes" id="UP000585836">
    <property type="component" value="Unassembled WGS sequence"/>
</dbReference>
<dbReference type="GO" id="GO:0003677">
    <property type="term" value="F:DNA binding"/>
    <property type="evidence" value="ECO:0007669"/>
    <property type="project" value="InterPro"/>
</dbReference>